<dbReference type="Pfam" id="PF01255">
    <property type="entry name" value="Prenyltransf"/>
    <property type="match status" value="1"/>
</dbReference>
<dbReference type="STRING" id="3750.A0A498K4F6"/>
<dbReference type="InterPro" id="IPR018520">
    <property type="entry name" value="UPP_synth-like_CS"/>
</dbReference>
<dbReference type="Proteomes" id="UP000290289">
    <property type="component" value="Chromosome 5"/>
</dbReference>
<dbReference type="HAMAP" id="MF_01139">
    <property type="entry name" value="ISPT"/>
    <property type="match status" value="1"/>
</dbReference>
<gene>
    <name evidence="3" type="ORF">DVH24_037740</name>
</gene>
<dbReference type="PANTHER" id="PTHR10291">
    <property type="entry name" value="DEHYDRODOLICHYL DIPHOSPHATE SYNTHASE FAMILY MEMBER"/>
    <property type="match status" value="1"/>
</dbReference>
<name>A0A498K4F6_MALDO</name>
<dbReference type="GO" id="GO:0005783">
    <property type="term" value="C:endoplasmic reticulum"/>
    <property type="evidence" value="ECO:0007669"/>
    <property type="project" value="TreeGrafter"/>
</dbReference>
<dbReference type="Gene3D" id="3.40.1180.10">
    <property type="entry name" value="Decaprenyl diphosphate synthase-like"/>
    <property type="match status" value="1"/>
</dbReference>
<keyword evidence="2" id="KW-0808">Transferase</keyword>
<comment type="similarity">
    <text evidence="1">Belongs to the UPP synthase family.</text>
</comment>
<dbReference type="CDD" id="cd00475">
    <property type="entry name" value="Cis_IPPS"/>
    <property type="match status" value="1"/>
</dbReference>
<evidence type="ECO:0008006" key="5">
    <source>
        <dbReference type="Google" id="ProtNLM"/>
    </source>
</evidence>
<comment type="caution">
    <text evidence="3">The sequence shown here is derived from an EMBL/GenBank/DDBJ whole genome shotgun (WGS) entry which is preliminary data.</text>
</comment>
<dbReference type="PANTHER" id="PTHR10291:SF18">
    <property type="entry name" value="DEHYDRODOLICHYL DIPHOSPHATE SYNTHASE CPT3"/>
    <property type="match status" value="1"/>
</dbReference>
<sequence>MAKMVSGFKQSMMNQFDGSLLQLKGLLEKMEPIPGDPGRHNSDRNSLWIRFKEEERENELEVEVVSFATCLAFLQRETAGAKLSLNSYLSLGNRRPSPPYSAFDSSPPYPPLWRGCSQVSNPRPTAHERRHLSSHQVISVLSENSTVVQGSRMEKTSGNIATRLFWSIVSFLRRCLFLVISIRPIPRHIAFIMDGNRRYAKKRKMMDGDGHRVGFLALMSMLKYCFELGVTYVTVYAFSIENFKRNPEEVQSLMDLMQEKIEGLIKEESIVNQYGVRVHFIGNLKLLSEPVRSAAERAMAATANNSRGVLSICIAYTSTDEIVHAVQESCEEKLDEISSMNAIKAGYGLTKLGGNEENEREKIVKLTDIEKHMYMAVAPDPDVLIRTSGETRLSNFLLWQSAFCYLYSPSVLWPEIGFRHVVWAVLKFQSNYFYLERKRKQS</sequence>
<reference evidence="3 4" key="1">
    <citation type="submission" date="2018-10" db="EMBL/GenBank/DDBJ databases">
        <title>A high-quality apple genome assembly.</title>
        <authorList>
            <person name="Hu J."/>
        </authorList>
    </citation>
    <scope>NUCLEOTIDE SEQUENCE [LARGE SCALE GENOMIC DNA]</scope>
    <source>
        <strain evidence="4">cv. HFTH1</strain>
        <tissue evidence="3">Young leaf</tissue>
    </source>
</reference>
<dbReference type="AlphaFoldDB" id="A0A498K4F6"/>
<keyword evidence="4" id="KW-1185">Reference proteome</keyword>
<protein>
    <recommendedName>
        <fullName evidence="5">Alkyl transferase</fullName>
    </recommendedName>
</protein>
<evidence type="ECO:0000313" key="3">
    <source>
        <dbReference type="EMBL" id="RXI00192.1"/>
    </source>
</evidence>
<evidence type="ECO:0000256" key="2">
    <source>
        <dbReference type="ARBA" id="ARBA00022679"/>
    </source>
</evidence>
<dbReference type="PROSITE" id="PS01066">
    <property type="entry name" value="UPP_SYNTHASE"/>
    <property type="match status" value="1"/>
</dbReference>
<proteinExistence type="inferred from homology"/>
<dbReference type="EMBL" id="RDQH01000331">
    <property type="protein sequence ID" value="RXI00192.1"/>
    <property type="molecule type" value="Genomic_DNA"/>
</dbReference>
<dbReference type="FunFam" id="3.40.1180.10:FF:000010">
    <property type="entry name" value="Alkyl transferase"/>
    <property type="match status" value="1"/>
</dbReference>
<dbReference type="GO" id="GO:0045547">
    <property type="term" value="F:ditrans,polycis-polyprenyl diphosphate synthase [(2E,6E)-farnesyl diphosphate specific] activity"/>
    <property type="evidence" value="ECO:0007669"/>
    <property type="project" value="TreeGrafter"/>
</dbReference>
<dbReference type="NCBIfam" id="TIGR00055">
    <property type="entry name" value="uppS"/>
    <property type="match status" value="1"/>
</dbReference>
<dbReference type="InterPro" id="IPR001441">
    <property type="entry name" value="UPP_synth-like"/>
</dbReference>
<dbReference type="GO" id="GO:0016094">
    <property type="term" value="P:polyprenol biosynthetic process"/>
    <property type="evidence" value="ECO:0007669"/>
    <property type="project" value="TreeGrafter"/>
</dbReference>
<evidence type="ECO:0000313" key="4">
    <source>
        <dbReference type="Proteomes" id="UP000290289"/>
    </source>
</evidence>
<evidence type="ECO:0000256" key="1">
    <source>
        <dbReference type="ARBA" id="ARBA00005432"/>
    </source>
</evidence>
<dbReference type="InterPro" id="IPR036424">
    <property type="entry name" value="UPP_synth-like_sf"/>
</dbReference>
<organism evidence="3 4">
    <name type="scientific">Malus domestica</name>
    <name type="common">Apple</name>
    <name type="synonym">Pyrus malus</name>
    <dbReference type="NCBI Taxonomy" id="3750"/>
    <lineage>
        <taxon>Eukaryota</taxon>
        <taxon>Viridiplantae</taxon>
        <taxon>Streptophyta</taxon>
        <taxon>Embryophyta</taxon>
        <taxon>Tracheophyta</taxon>
        <taxon>Spermatophyta</taxon>
        <taxon>Magnoliopsida</taxon>
        <taxon>eudicotyledons</taxon>
        <taxon>Gunneridae</taxon>
        <taxon>Pentapetalae</taxon>
        <taxon>rosids</taxon>
        <taxon>fabids</taxon>
        <taxon>Rosales</taxon>
        <taxon>Rosaceae</taxon>
        <taxon>Amygdaloideae</taxon>
        <taxon>Maleae</taxon>
        <taxon>Malus</taxon>
    </lineage>
</organism>
<accession>A0A498K4F6</accession>
<dbReference type="SUPFAM" id="SSF64005">
    <property type="entry name" value="Undecaprenyl diphosphate synthase"/>
    <property type="match status" value="1"/>
</dbReference>